<feature type="compositionally biased region" description="Basic and acidic residues" evidence="1">
    <location>
        <begin position="268"/>
        <end position="293"/>
    </location>
</feature>
<feature type="compositionally biased region" description="Low complexity" evidence="1">
    <location>
        <begin position="1066"/>
        <end position="1093"/>
    </location>
</feature>
<feature type="region of interest" description="Disordered" evidence="1">
    <location>
        <begin position="1448"/>
        <end position="1478"/>
    </location>
</feature>
<feature type="compositionally biased region" description="Polar residues" evidence="1">
    <location>
        <begin position="709"/>
        <end position="719"/>
    </location>
</feature>
<feature type="region of interest" description="Disordered" evidence="1">
    <location>
        <begin position="130"/>
        <end position="161"/>
    </location>
</feature>
<dbReference type="InterPro" id="IPR003169">
    <property type="entry name" value="GYF"/>
</dbReference>
<feature type="compositionally biased region" description="Low complexity" evidence="1">
    <location>
        <begin position="876"/>
        <end position="891"/>
    </location>
</feature>
<feature type="compositionally biased region" description="Polar residues" evidence="1">
    <location>
        <begin position="208"/>
        <end position="219"/>
    </location>
</feature>
<feature type="compositionally biased region" description="Low complexity" evidence="1">
    <location>
        <begin position="1252"/>
        <end position="1264"/>
    </location>
</feature>
<dbReference type="PROSITE" id="PS50829">
    <property type="entry name" value="GYF"/>
    <property type="match status" value="1"/>
</dbReference>
<feature type="compositionally biased region" description="Polar residues" evidence="1">
    <location>
        <begin position="1126"/>
        <end position="1146"/>
    </location>
</feature>
<dbReference type="PANTHER" id="PTHR14445:SF36">
    <property type="entry name" value="FI03272P-RELATED"/>
    <property type="match status" value="1"/>
</dbReference>
<feature type="compositionally biased region" description="Polar residues" evidence="1">
    <location>
        <begin position="1204"/>
        <end position="1216"/>
    </location>
</feature>
<feature type="compositionally biased region" description="Low complexity" evidence="1">
    <location>
        <begin position="671"/>
        <end position="683"/>
    </location>
</feature>
<feature type="compositionally biased region" description="Polar residues" evidence="1">
    <location>
        <begin position="295"/>
        <end position="331"/>
    </location>
</feature>
<feature type="region of interest" description="Disordered" evidence="1">
    <location>
        <begin position="618"/>
        <end position="719"/>
    </location>
</feature>
<proteinExistence type="predicted"/>
<feature type="compositionally biased region" description="Polar residues" evidence="1">
    <location>
        <begin position="37"/>
        <end position="53"/>
    </location>
</feature>
<feature type="region of interest" description="Disordered" evidence="1">
    <location>
        <begin position="1010"/>
        <end position="1186"/>
    </location>
</feature>
<dbReference type="EMBL" id="NEXV01000427">
    <property type="protein sequence ID" value="PIG83709.1"/>
    <property type="molecule type" value="Genomic_DNA"/>
</dbReference>
<dbReference type="Proteomes" id="UP000231358">
    <property type="component" value="Unassembled WGS sequence"/>
</dbReference>
<reference evidence="3 4" key="1">
    <citation type="submission" date="2017-05" db="EMBL/GenBank/DDBJ databases">
        <title>Genome sequence for an aflatoxigenic pathogen of Argentinian peanut, Aspergillus arachidicola.</title>
        <authorList>
            <person name="Moore G."/>
            <person name="Beltz S.B."/>
            <person name="Mack B.M."/>
        </authorList>
    </citation>
    <scope>NUCLEOTIDE SEQUENCE [LARGE SCALE GENOMIC DNA]</scope>
    <source>
        <strain evidence="3 4">CBS 117610</strain>
    </source>
</reference>
<feature type="region of interest" description="Disordered" evidence="1">
    <location>
        <begin position="1"/>
        <end position="92"/>
    </location>
</feature>
<feature type="compositionally biased region" description="Low complexity" evidence="1">
    <location>
        <begin position="58"/>
        <end position="75"/>
    </location>
</feature>
<feature type="compositionally biased region" description="Polar residues" evidence="1">
    <location>
        <begin position="1"/>
        <end position="10"/>
    </location>
</feature>
<feature type="compositionally biased region" description="Low complexity" evidence="1">
    <location>
        <begin position="1281"/>
        <end position="1337"/>
    </location>
</feature>
<comment type="caution">
    <text evidence="3">The sequence shown here is derived from an EMBL/GenBank/DDBJ whole genome shotgun (WGS) entry which is preliminary data.</text>
</comment>
<evidence type="ECO:0000259" key="2">
    <source>
        <dbReference type="PROSITE" id="PS50829"/>
    </source>
</evidence>
<accession>A0A2G7FT46</accession>
<feature type="region of interest" description="Disordered" evidence="1">
    <location>
        <begin position="1201"/>
        <end position="1340"/>
    </location>
</feature>
<feature type="compositionally biased region" description="Polar residues" evidence="1">
    <location>
        <begin position="79"/>
        <end position="92"/>
    </location>
</feature>
<keyword evidence="4" id="KW-1185">Reference proteome</keyword>
<feature type="region of interest" description="Disordered" evidence="1">
    <location>
        <begin position="549"/>
        <end position="580"/>
    </location>
</feature>
<feature type="compositionally biased region" description="Low complexity" evidence="1">
    <location>
        <begin position="570"/>
        <end position="580"/>
    </location>
</feature>
<feature type="region of interest" description="Disordered" evidence="1">
    <location>
        <begin position="181"/>
        <end position="498"/>
    </location>
</feature>
<sequence length="1478" mass="156741">MPTPLPSSFASAAAGNTDASRRGDGTASGEWARNRMNGATQTFRRPSVATNPSHSRDTSQPASATTPTAGTYTPPHMLSNYQSSALRNGATNDTRYSKDQLLELYKAQRETGILGKNLAEYLAADWNPQVETSPANGAWGRREDSKDNPSGPGVCWDHGGQMEPLSLVDMTDDEKELFSLSVNSPLKPPPTNVPKDNTGATPGGRKGSISQGHINNYNTSSPSSNRPGPRRRETGDSVGNPMSPTTGGSRFFRDEPNTSTPPPSLLRRKTDFRDTSSTARWEEKEKESVRDVTSEAASPFNSLKRSSTNPLSAAPGTTSSPWGSASQTASFSPMGAFGAFSLGTNPTEKKPGFGSLRGESRLKGLFSKDSSEDISASVKEKPSLSNLERLAGEGEQRSQSPWGETLRPARDGSADPTGFAAFGMTSSIPGFRELIQSHENSRNPTPSLLQGHEPTSPTNTNPYQSPHGDRGDVDDVETDGSDIQTSHHPGLTGLRDTTAFGSIRRVGSGMDLPSIDRSATSSVAGNRSFSSLGGLGGLPSIGGAAGWPASGAIGTPTRERSAFGGGGFGDPIFGTMGDLQSPSLSTLGGGGLFSPGISGTGSIGRSSKLGSLFPAAMQEQMQGDQARADLGSLDDGSRQPGMISQRPTVPHDLLTHGEDLQQADKSGQANPPTTTSTSQTPVSAVGSIPTSMAPDAPPPSQTPGQPGSNAGSVPPAQQRTMVMPDRMRWIYRDPQGNIQGPWTGLEMHDWFKAGFFSPDLQIKKLEDPEFEPLAQLIGIPHGPDPNPGHWTGTPAGAAQPPFPGSFPSFGTTLTAEQQNALERRKQEEQYLMARQKEHLAQQQAMMKQMQFQGSPQRSTPISSSIIQALTAFTASQGPIQQQQQSQQQSQPQPQPLAGFFDAAAPIRQNLPNVGPPILGTDLGGSQDQLPALLERLNVNRPDPFAFGSAAPFATRQPDNLFHQQQVATMLQDRAQLQQEQEQFDSTQGDSLFDQQAREERLRQFHALRAQEDEFGMRTAEGLPTHPTTGPSPPPEAESVQDVNLDSPTVEADQPTVADEEPVLTLSQQVQKAASAQRQQQEQQEQEQQQSQAANDAAWTAKGDPAMPQPFPPPPSASPLPAPAAQRNRQNVAESLAANSRSQTQTPVEAPATSIAPWAKDAHEMPKGPSLKEIQEAEARSAAQREELAAAARRAQLLAEQERLSQAQVQTPVSHQLPTGPVLDPRLLPRPPGGTKKTLAQIQKEEEARKQRAAAAAAQSAVAAAPSPPAPSSTGKRYADLASKAPAPAAPTTPATTGAWTTVGAGGKAKAPPAAPSGPRSTTATTPVAASPVKPKPATMSTPRAVTVNTVTPANPNRAVEEFTKWAKLALGKGLNSNINVDDFVQQLLFLPAEAEIISDSVYANSQTLDGRRFAEEFIRRRTLADKGIVDPVAASAFAEKSSSGWSEVAKKGSSNAHREEDSSNAAFKVVAPRKKGKR</sequence>
<dbReference type="InterPro" id="IPR035445">
    <property type="entry name" value="GYF-like_dom_sf"/>
</dbReference>
<dbReference type="CDD" id="cd00072">
    <property type="entry name" value="GYF"/>
    <property type="match status" value="1"/>
</dbReference>
<organism evidence="3 4">
    <name type="scientific">Aspergillus arachidicola</name>
    <dbReference type="NCBI Taxonomy" id="656916"/>
    <lineage>
        <taxon>Eukaryota</taxon>
        <taxon>Fungi</taxon>
        <taxon>Dikarya</taxon>
        <taxon>Ascomycota</taxon>
        <taxon>Pezizomycotina</taxon>
        <taxon>Eurotiomycetes</taxon>
        <taxon>Eurotiomycetidae</taxon>
        <taxon>Eurotiales</taxon>
        <taxon>Aspergillaceae</taxon>
        <taxon>Aspergillus</taxon>
        <taxon>Aspergillus subgen. Circumdati</taxon>
    </lineage>
</organism>
<feature type="domain" description="GYF" evidence="2">
    <location>
        <begin position="726"/>
        <end position="774"/>
    </location>
</feature>
<dbReference type="InterPro" id="IPR051640">
    <property type="entry name" value="GRB10-interact_GYF"/>
</dbReference>
<evidence type="ECO:0000256" key="1">
    <source>
        <dbReference type="SAM" id="MobiDB-lite"/>
    </source>
</evidence>
<protein>
    <submittedName>
        <fullName evidence="3">GYF domain protein</fullName>
    </submittedName>
</protein>
<name>A0A2G7FT46_9EURO</name>
<dbReference type="GO" id="GO:0005829">
    <property type="term" value="C:cytosol"/>
    <property type="evidence" value="ECO:0007669"/>
    <property type="project" value="TreeGrafter"/>
</dbReference>
<feature type="compositionally biased region" description="Polar residues" evidence="1">
    <location>
        <begin position="442"/>
        <end position="464"/>
    </location>
</feature>
<feature type="compositionally biased region" description="Pro residues" evidence="1">
    <location>
        <begin position="1106"/>
        <end position="1121"/>
    </location>
</feature>
<evidence type="ECO:0000313" key="3">
    <source>
        <dbReference type="EMBL" id="PIG83709.1"/>
    </source>
</evidence>
<dbReference type="SMART" id="SM00444">
    <property type="entry name" value="GYF"/>
    <property type="match status" value="1"/>
</dbReference>
<evidence type="ECO:0000313" key="4">
    <source>
        <dbReference type="Proteomes" id="UP000231358"/>
    </source>
</evidence>
<dbReference type="Pfam" id="PF02213">
    <property type="entry name" value="GYF"/>
    <property type="match status" value="1"/>
</dbReference>
<dbReference type="STRING" id="656916.A0A2G7FT46"/>
<feature type="region of interest" description="Disordered" evidence="1">
    <location>
        <begin position="876"/>
        <end position="897"/>
    </location>
</feature>
<dbReference type="SUPFAM" id="SSF55277">
    <property type="entry name" value="GYF domain"/>
    <property type="match status" value="1"/>
</dbReference>
<feature type="compositionally biased region" description="Basic and acidic residues" evidence="1">
    <location>
        <begin position="1172"/>
        <end position="1186"/>
    </location>
</feature>
<dbReference type="Gene3D" id="3.30.1490.40">
    <property type="match status" value="1"/>
</dbReference>
<dbReference type="PANTHER" id="PTHR14445">
    <property type="entry name" value="GRB10 INTERACTING GYF PROTEIN"/>
    <property type="match status" value="1"/>
</dbReference>
<gene>
    <name evidence="3" type="ORF">AARAC_011781</name>
</gene>